<dbReference type="OrthoDB" id="2694406at2"/>
<accession>A0A518VDM0</accession>
<keyword evidence="4" id="KW-0732">Signal</keyword>
<protein>
    <submittedName>
        <fullName evidence="10">Ger(X)C family spore germination protein</fullName>
    </submittedName>
</protein>
<dbReference type="GO" id="GO:0009847">
    <property type="term" value="P:spore germination"/>
    <property type="evidence" value="ECO:0007669"/>
    <property type="project" value="InterPro"/>
</dbReference>
<evidence type="ECO:0000259" key="9">
    <source>
        <dbReference type="Pfam" id="PF25198"/>
    </source>
</evidence>
<feature type="domain" description="Spore germination protein N-terminal" evidence="9">
    <location>
        <begin position="31"/>
        <end position="198"/>
    </location>
</feature>
<sequence length="386" mass="43614">MKKRDKGKVFQLLSFMGACCCLISLSGCGDQLLVEDINLALIYAMDRTPDNQLVVYEMNPIFDKDAKKKFAVYGAKAHTIRQAKEVFNSVAQGQVVVGKLQVVMFGEALLKQEGGIAPYLDVVYRDSKNVGNLLLASVKGSMSDLVHSNFPDKSILPRYITDALQNSSKLNQGIATTLQEFHTLLYDKGITPAIMEVKKDKDGVVVVGTALLDKTGRQQLSLNRRENLYLLMLKRKARTPISYTISVPSALFSQGQSGKQKKEGFVTMNIQEIRPRILTSYQDNQFVFTVNLEFVVRVIERTIFIDLEKEKDKLEHIIGNKMKAEIESLVTKVQQKALDPFGFGWYARAYEYPHWKKVQDQWPAHFSKARVNIIPTIQIESRGVIQ</sequence>
<organism evidence="10 11">
    <name type="scientific">Brevibacillus laterosporus</name>
    <name type="common">Bacillus laterosporus</name>
    <dbReference type="NCBI Taxonomy" id="1465"/>
    <lineage>
        <taxon>Bacteria</taxon>
        <taxon>Bacillati</taxon>
        <taxon>Bacillota</taxon>
        <taxon>Bacilli</taxon>
        <taxon>Bacillales</taxon>
        <taxon>Paenibacillaceae</taxon>
        <taxon>Brevibacillus</taxon>
    </lineage>
</organism>
<keyword evidence="5" id="KW-0472">Membrane</keyword>
<dbReference type="InterPro" id="IPR038501">
    <property type="entry name" value="Spore_GerAC_C_sf"/>
</dbReference>
<dbReference type="InterPro" id="IPR057336">
    <property type="entry name" value="GerAC_N"/>
</dbReference>
<evidence type="ECO:0000256" key="7">
    <source>
        <dbReference type="ARBA" id="ARBA00023288"/>
    </source>
</evidence>
<dbReference type="InterPro" id="IPR046953">
    <property type="entry name" value="Spore_GerAC-like_C"/>
</dbReference>
<dbReference type="NCBIfam" id="TIGR02887">
    <property type="entry name" value="spore_ger_x_C"/>
    <property type="match status" value="1"/>
</dbReference>
<evidence type="ECO:0000256" key="5">
    <source>
        <dbReference type="ARBA" id="ARBA00023136"/>
    </source>
</evidence>
<evidence type="ECO:0000313" key="10">
    <source>
        <dbReference type="EMBL" id="QDX95093.1"/>
    </source>
</evidence>
<evidence type="ECO:0000256" key="2">
    <source>
        <dbReference type="ARBA" id="ARBA00007886"/>
    </source>
</evidence>
<dbReference type="Pfam" id="PF25198">
    <property type="entry name" value="Spore_GerAC_N"/>
    <property type="match status" value="1"/>
</dbReference>
<dbReference type="InterPro" id="IPR008844">
    <property type="entry name" value="Spore_GerAC-like"/>
</dbReference>
<proteinExistence type="inferred from homology"/>
<reference evidence="10 11" key="1">
    <citation type="submission" date="2018-11" db="EMBL/GenBank/DDBJ databases">
        <title>Phylogenetic determinants of toxin gene distribution in genomes of Brevibacillus laterosporus.</title>
        <authorList>
            <person name="Glare T.R."/>
            <person name="Durrant A."/>
            <person name="Berry C."/>
            <person name="Palma L."/>
            <person name="Ormskirk M."/>
            <person name="Cox M.O."/>
        </authorList>
    </citation>
    <scope>NUCLEOTIDE SEQUENCE [LARGE SCALE GENOMIC DNA]</scope>
    <source>
        <strain evidence="10 11">1821L</strain>
    </source>
</reference>
<dbReference type="AlphaFoldDB" id="A0A518VDM0"/>
<dbReference type="GO" id="GO:0016020">
    <property type="term" value="C:membrane"/>
    <property type="evidence" value="ECO:0007669"/>
    <property type="project" value="UniProtKB-SubCell"/>
</dbReference>
<comment type="similarity">
    <text evidence="2">Belongs to the GerABKC lipoprotein family.</text>
</comment>
<dbReference type="Pfam" id="PF05504">
    <property type="entry name" value="Spore_GerAC"/>
    <property type="match status" value="1"/>
</dbReference>
<evidence type="ECO:0000313" key="11">
    <source>
        <dbReference type="Proteomes" id="UP000319432"/>
    </source>
</evidence>
<gene>
    <name evidence="10" type="ORF">EEL30_24055</name>
</gene>
<keyword evidence="6" id="KW-0564">Palmitate</keyword>
<dbReference type="PANTHER" id="PTHR35789">
    <property type="entry name" value="SPORE GERMINATION PROTEIN B3"/>
    <property type="match status" value="1"/>
</dbReference>
<dbReference type="PANTHER" id="PTHR35789:SF1">
    <property type="entry name" value="SPORE GERMINATION PROTEIN B3"/>
    <property type="match status" value="1"/>
</dbReference>
<name>A0A518VDM0_BRELA</name>
<dbReference type="PROSITE" id="PS51257">
    <property type="entry name" value="PROKAR_LIPOPROTEIN"/>
    <property type="match status" value="1"/>
</dbReference>
<evidence type="ECO:0000256" key="4">
    <source>
        <dbReference type="ARBA" id="ARBA00022729"/>
    </source>
</evidence>
<dbReference type="EMBL" id="CP033464">
    <property type="protein sequence ID" value="QDX95093.1"/>
    <property type="molecule type" value="Genomic_DNA"/>
</dbReference>
<evidence type="ECO:0000259" key="8">
    <source>
        <dbReference type="Pfam" id="PF05504"/>
    </source>
</evidence>
<dbReference type="Proteomes" id="UP000319432">
    <property type="component" value="Chromosome"/>
</dbReference>
<comment type="subcellular location">
    <subcellularLocation>
        <location evidence="1">Membrane</location>
        <topology evidence="1">Lipid-anchor</topology>
    </subcellularLocation>
</comment>
<evidence type="ECO:0000256" key="6">
    <source>
        <dbReference type="ARBA" id="ARBA00023139"/>
    </source>
</evidence>
<dbReference type="Gene3D" id="3.30.300.210">
    <property type="entry name" value="Nutrient germinant receptor protein C, domain 3"/>
    <property type="match status" value="1"/>
</dbReference>
<keyword evidence="3" id="KW-0309">Germination</keyword>
<keyword evidence="11" id="KW-1185">Reference proteome</keyword>
<keyword evidence="7" id="KW-0449">Lipoprotein</keyword>
<evidence type="ECO:0000256" key="3">
    <source>
        <dbReference type="ARBA" id="ARBA00022544"/>
    </source>
</evidence>
<evidence type="ECO:0000256" key="1">
    <source>
        <dbReference type="ARBA" id="ARBA00004635"/>
    </source>
</evidence>
<feature type="domain" description="Spore germination GerAC-like C-terminal" evidence="8">
    <location>
        <begin position="208"/>
        <end position="383"/>
    </location>
</feature>